<evidence type="ECO:0000259" key="3">
    <source>
        <dbReference type="Pfam" id="PF24800"/>
    </source>
</evidence>
<keyword evidence="2" id="KW-0472">Membrane</keyword>
<dbReference type="Proteomes" id="UP000030104">
    <property type="component" value="Unassembled WGS sequence"/>
</dbReference>
<reference evidence="4 5" key="1">
    <citation type="journal article" date="2015" name="Mol. Plant Microbe Interact.">
        <title>Genome, transcriptome, and functional analyses of Penicillium expansum provide new insights into secondary metabolism and pathogenicity.</title>
        <authorList>
            <person name="Ballester A.R."/>
            <person name="Marcet-Houben M."/>
            <person name="Levin E."/>
            <person name="Sela N."/>
            <person name="Selma-Lazaro C."/>
            <person name="Carmona L."/>
            <person name="Wisniewski M."/>
            <person name="Droby S."/>
            <person name="Gonzalez-Candelas L."/>
            <person name="Gabaldon T."/>
        </authorList>
    </citation>
    <scope>NUCLEOTIDE SEQUENCE [LARGE SCALE GENOMIC DNA]</scope>
    <source>
        <strain evidence="4 5">PHI-1</strain>
    </source>
</reference>
<dbReference type="HOGENOM" id="CLU_064985_1_0_1"/>
<feature type="transmembrane region" description="Helical" evidence="2">
    <location>
        <begin position="65"/>
        <end position="90"/>
    </location>
</feature>
<feature type="region of interest" description="Disordered" evidence="1">
    <location>
        <begin position="253"/>
        <end position="298"/>
    </location>
</feature>
<dbReference type="PhylomeDB" id="A0A0A2L6T1"/>
<protein>
    <recommendedName>
        <fullName evidence="3">DUF7702 domain-containing protein</fullName>
    </recommendedName>
</protein>
<dbReference type="EMBL" id="JQGA01000558">
    <property type="protein sequence ID" value="KGO74913.1"/>
    <property type="molecule type" value="Genomic_DNA"/>
</dbReference>
<evidence type="ECO:0000313" key="5">
    <source>
        <dbReference type="Proteomes" id="UP000030104"/>
    </source>
</evidence>
<comment type="caution">
    <text evidence="4">The sequence shown here is derived from an EMBL/GenBank/DDBJ whole genome shotgun (WGS) entry which is preliminary data.</text>
</comment>
<dbReference type="InterPro" id="IPR056119">
    <property type="entry name" value="DUF7702"/>
</dbReference>
<feature type="domain" description="DUF7702" evidence="3">
    <location>
        <begin position="3"/>
        <end position="239"/>
    </location>
</feature>
<feature type="transmembrane region" description="Helical" evidence="2">
    <location>
        <begin position="102"/>
        <end position="121"/>
    </location>
</feature>
<name>A0A0A2L6T1_PENIT</name>
<feature type="transmembrane region" description="Helical" evidence="2">
    <location>
        <begin position="183"/>
        <end position="200"/>
    </location>
</feature>
<feature type="compositionally biased region" description="Polar residues" evidence="1">
    <location>
        <begin position="264"/>
        <end position="287"/>
    </location>
</feature>
<dbReference type="OMA" id="AVYAIWL"/>
<evidence type="ECO:0000256" key="1">
    <source>
        <dbReference type="SAM" id="MobiDB-lite"/>
    </source>
</evidence>
<proteinExistence type="predicted"/>
<feature type="transmembrane region" description="Helical" evidence="2">
    <location>
        <begin position="41"/>
        <end position="59"/>
    </location>
</feature>
<dbReference type="PANTHER" id="PTHR42109:SF2">
    <property type="entry name" value="INTEGRAL MEMBRANE PROTEIN"/>
    <property type="match status" value="1"/>
</dbReference>
<keyword evidence="2" id="KW-1133">Transmembrane helix</keyword>
<accession>A0A0A2L6T1</accession>
<dbReference type="OrthoDB" id="2560628at2759"/>
<evidence type="ECO:0000313" key="4">
    <source>
        <dbReference type="EMBL" id="KGO74913.1"/>
    </source>
</evidence>
<keyword evidence="2" id="KW-0812">Transmembrane</keyword>
<sequence>MTVSYRTVITIVQIIFFVPSAVYAIWLCFHYGMKAAGTWRFIATLSLLRVAGSISYFVSLNNPGLNVIVSVVVCELSGLAPLMLVCVALVGRVNKTANVFPGKAAICISLLSLLGLILGIVGTDRALEEANTTNDIHLNKLTRAALALFLAGFTLMLVGYLALVQDVLRHPAKRAVLGTEARILVIVGLAAPFVLVRLLYSALGDFTGAKLWSSIDGNDTVYLIMDVLMEIIAITIMFTTVYFAPLPKNPPAERIADTEGGDTNELSESRTSSSPTAVGLGSESQTALKEESHKSNEV</sequence>
<feature type="transmembrane region" description="Helical" evidence="2">
    <location>
        <begin position="220"/>
        <end position="244"/>
    </location>
</feature>
<dbReference type="PANTHER" id="PTHR42109">
    <property type="entry name" value="UNPLACED GENOMIC SCAFFOLD UM_SCAF_CONTIG_1.265, WHOLE GENOME SHOTGUN SEQUENCE"/>
    <property type="match status" value="1"/>
</dbReference>
<feature type="transmembrane region" description="Helical" evidence="2">
    <location>
        <begin position="141"/>
        <end position="163"/>
    </location>
</feature>
<dbReference type="AlphaFoldDB" id="A0A0A2L6T1"/>
<feature type="transmembrane region" description="Helical" evidence="2">
    <location>
        <begin position="6"/>
        <end position="29"/>
    </location>
</feature>
<feature type="compositionally biased region" description="Basic and acidic residues" evidence="1">
    <location>
        <begin position="288"/>
        <end position="298"/>
    </location>
</feature>
<evidence type="ECO:0000256" key="2">
    <source>
        <dbReference type="SAM" id="Phobius"/>
    </source>
</evidence>
<gene>
    <name evidence="4" type="ORF">PITC_031510</name>
</gene>
<organism evidence="4 5">
    <name type="scientific">Penicillium italicum</name>
    <name type="common">Blue mold</name>
    <dbReference type="NCBI Taxonomy" id="40296"/>
    <lineage>
        <taxon>Eukaryota</taxon>
        <taxon>Fungi</taxon>
        <taxon>Dikarya</taxon>
        <taxon>Ascomycota</taxon>
        <taxon>Pezizomycotina</taxon>
        <taxon>Eurotiomycetes</taxon>
        <taxon>Eurotiomycetidae</taxon>
        <taxon>Eurotiales</taxon>
        <taxon>Aspergillaceae</taxon>
        <taxon>Penicillium</taxon>
    </lineage>
</organism>
<dbReference type="Pfam" id="PF24800">
    <property type="entry name" value="DUF7702"/>
    <property type="match status" value="1"/>
</dbReference>
<keyword evidence="5" id="KW-1185">Reference proteome</keyword>